<evidence type="ECO:0000313" key="3">
    <source>
        <dbReference type="Proteomes" id="UP000546007"/>
    </source>
</evidence>
<protein>
    <submittedName>
        <fullName evidence="2">Uncharacterized protein</fullName>
    </submittedName>
</protein>
<dbReference type="AlphaFoldDB" id="A0A7W6MXY4"/>
<organism evidence="2 3">
    <name type="scientific">Butyricimonas faecihominis</name>
    <dbReference type="NCBI Taxonomy" id="1472416"/>
    <lineage>
        <taxon>Bacteria</taxon>
        <taxon>Pseudomonadati</taxon>
        <taxon>Bacteroidota</taxon>
        <taxon>Bacteroidia</taxon>
        <taxon>Bacteroidales</taxon>
        <taxon>Odoribacteraceae</taxon>
        <taxon>Butyricimonas</taxon>
    </lineage>
</organism>
<dbReference type="GeneID" id="93103328"/>
<sequence>MALDFDKVNSYSRGLKEKTQPRDNTRINSKLEPRLKKKEEKELPDNRTYLSQAPSKDIREANNLNHTLKQIQDFGDKLKQVGLDLRDYAAVGTSMLNPAAGMVLGLGDAGISAAKGDYVSGGVQAGLEMLPYGAGKLSKVSKLPDELYKLASKTKVGEKIITKQQDKAFQKGIDEVIQMWNGSSDLSKYKIYKDSPYMPELVKYDLDPNIAKRIKNSGLNVRDKYSYMLDSDGEEINRFILYDNSPKRNHYQYKGESDLGSVKENLKNKSITGYFDDSQGYNDIAIKRRDNSGILRKPKEIRRTSNHEATHLLQNNYGVSLDVLNSSGTYGKLNANTNVGNKLSKFLNTSNEWAASGDELHSDLWAFRVKHKIGTRDLTDEEAKQFIIENKRHFIKGVDSNNKTLIEGIKLAPSVIPGFLGVKSLMNMSNESK</sequence>
<keyword evidence="3" id="KW-1185">Reference proteome</keyword>
<dbReference type="Proteomes" id="UP000546007">
    <property type="component" value="Unassembled WGS sequence"/>
</dbReference>
<comment type="caution">
    <text evidence="2">The sequence shown here is derived from an EMBL/GenBank/DDBJ whole genome shotgun (WGS) entry which is preliminary data.</text>
</comment>
<reference evidence="2 3" key="1">
    <citation type="submission" date="2020-08" db="EMBL/GenBank/DDBJ databases">
        <title>Genomic Encyclopedia of Type Strains, Phase IV (KMG-IV): sequencing the most valuable type-strain genomes for metagenomic binning, comparative biology and taxonomic classification.</title>
        <authorList>
            <person name="Goeker M."/>
        </authorList>
    </citation>
    <scope>NUCLEOTIDE SEQUENCE [LARGE SCALE GENOMIC DNA]</scope>
    <source>
        <strain evidence="2 3">DSM 105721</strain>
    </source>
</reference>
<evidence type="ECO:0000256" key="1">
    <source>
        <dbReference type="SAM" id="MobiDB-lite"/>
    </source>
</evidence>
<feature type="compositionally biased region" description="Basic and acidic residues" evidence="1">
    <location>
        <begin position="14"/>
        <end position="45"/>
    </location>
</feature>
<name>A0A7W6MXY4_9BACT</name>
<evidence type="ECO:0000313" key="2">
    <source>
        <dbReference type="EMBL" id="MBB4025459.1"/>
    </source>
</evidence>
<feature type="region of interest" description="Disordered" evidence="1">
    <location>
        <begin position="1"/>
        <end position="56"/>
    </location>
</feature>
<accession>A0A7W6MXY4</accession>
<dbReference type="EMBL" id="JACIES010000002">
    <property type="protein sequence ID" value="MBB4025459.1"/>
    <property type="molecule type" value="Genomic_DNA"/>
</dbReference>
<dbReference type="RefSeq" id="WP_151411501.1">
    <property type="nucleotide sequence ID" value="NZ_AP028155.1"/>
</dbReference>
<proteinExistence type="predicted"/>
<gene>
    <name evidence="2" type="ORF">GGR14_001231</name>
</gene>